<dbReference type="AlphaFoldDB" id="W6Z6A8"/>
<organism evidence="1 2">
    <name type="scientific">Cochliobolus carbonum (strain 26-R-13)</name>
    <name type="common">Maize leaf spot fungus</name>
    <name type="synonym">Bipolaris zeicola</name>
    <dbReference type="NCBI Taxonomy" id="930089"/>
    <lineage>
        <taxon>Eukaryota</taxon>
        <taxon>Fungi</taxon>
        <taxon>Dikarya</taxon>
        <taxon>Ascomycota</taxon>
        <taxon>Pezizomycotina</taxon>
        <taxon>Dothideomycetes</taxon>
        <taxon>Pleosporomycetidae</taxon>
        <taxon>Pleosporales</taxon>
        <taxon>Pleosporineae</taxon>
        <taxon>Pleosporaceae</taxon>
        <taxon>Bipolaris</taxon>
    </lineage>
</organism>
<dbReference type="GeneID" id="19151169"/>
<dbReference type="RefSeq" id="XP_007706623.1">
    <property type="nucleotide sequence ID" value="XM_007708433.1"/>
</dbReference>
<accession>W6Z6A8</accession>
<dbReference type="OrthoDB" id="10304795at2759"/>
<sequence>MFQRYREVSRVTAEGERRSGAGVLKLAHAEAAPRSSDAVEASVAGGMQWQHGCSQTGRGADSQQYRTCVCFVLFGVWVWVCEDELDCS</sequence>
<keyword evidence="2" id="KW-1185">Reference proteome</keyword>
<dbReference type="EMBL" id="KI964538">
    <property type="protein sequence ID" value="EUC39206.1"/>
    <property type="molecule type" value="Genomic_DNA"/>
</dbReference>
<name>W6Z6A8_COCC2</name>
<protein>
    <submittedName>
        <fullName evidence="1">Uncharacterized protein</fullName>
    </submittedName>
</protein>
<dbReference type="HOGENOM" id="CLU_2589589_0_0_1"/>
<proteinExistence type="predicted"/>
<evidence type="ECO:0000313" key="1">
    <source>
        <dbReference type="EMBL" id="EUC39206.1"/>
    </source>
</evidence>
<evidence type="ECO:0000313" key="2">
    <source>
        <dbReference type="Proteomes" id="UP000053841"/>
    </source>
</evidence>
<reference evidence="1 2" key="1">
    <citation type="journal article" date="2013" name="PLoS Genet.">
        <title>Comparative genome structure, secondary metabolite, and effector coding capacity across Cochliobolus pathogens.</title>
        <authorList>
            <person name="Condon B.J."/>
            <person name="Leng Y."/>
            <person name="Wu D."/>
            <person name="Bushley K.E."/>
            <person name="Ohm R.A."/>
            <person name="Otillar R."/>
            <person name="Martin J."/>
            <person name="Schackwitz W."/>
            <person name="Grimwood J."/>
            <person name="MohdZainudin N."/>
            <person name="Xue C."/>
            <person name="Wang R."/>
            <person name="Manning V.A."/>
            <person name="Dhillon B."/>
            <person name="Tu Z.J."/>
            <person name="Steffenson B.J."/>
            <person name="Salamov A."/>
            <person name="Sun H."/>
            <person name="Lowry S."/>
            <person name="LaButti K."/>
            <person name="Han J."/>
            <person name="Copeland A."/>
            <person name="Lindquist E."/>
            <person name="Barry K."/>
            <person name="Schmutz J."/>
            <person name="Baker S.E."/>
            <person name="Ciuffetti L.M."/>
            <person name="Grigoriev I.V."/>
            <person name="Zhong S."/>
            <person name="Turgeon B.G."/>
        </authorList>
    </citation>
    <scope>NUCLEOTIDE SEQUENCE [LARGE SCALE GENOMIC DNA]</scope>
    <source>
        <strain evidence="1 2">26-R-13</strain>
    </source>
</reference>
<gene>
    <name evidence="1" type="ORF">COCCADRAFT_81426</name>
</gene>
<dbReference type="KEGG" id="bze:COCCADRAFT_81426"/>
<dbReference type="Proteomes" id="UP000053841">
    <property type="component" value="Unassembled WGS sequence"/>
</dbReference>